<gene>
    <name evidence="1" type="ORF">PSDVSF_12990</name>
</gene>
<name>A0ABM7P5D7_9BACT</name>
<keyword evidence="2" id="KW-1185">Reference proteome</keyword>
<organism evidence="1 2">
    <name type="scientific">Pseudodesulfovibrio sediminis</name>
    <dbReference type="NCBI Taxonomy" id="2810563"/>
    <lineage>
        <taxon>Bacteria</taxon>
        <taxon>Pseudomonadati</taxon>
        <taxon>Thermodesulfobacteriota</taxon>
        <taxon>Desulfovibrionia</taxon>
        <taxon>Desulfovibrionales</taxon>
        <taxon>Desulfovibrionaceae</taxon>
    </lineage>
</organism>
<accession>A0ABM7P5D7</accession>
<reference evidence="1" key="1">
    <citation type="journal article" date="2022" name="Arch. Microbiol.">
        <title>Pseudodesulfovibrio sediminis sp. nov., a mesophilic and neutrophilic sulfate-reducing bacterium isolated from sediment of a brackish lake.</title>
        <authorList>
            <person name="Takahashi A."/>
            <person name="Kojima H."/>
            <person name="Watanabe M."/>
            <person name="Fukui M."/>
        </authorList>
    </citation>
    <scope>NUCLEOTIDE SEQUENCE</scope>
    <source>
        <strain evidence="1">SF6</strain>
    </source>
</reference>
<sequence length="200" mass="21626">MQSRSILISCVLLLTVFVSGCTIIQSESTAPQPVNAAHFTTHSTYYWDVLAELGPPTTISRLGEGMVWLYEDVQLTEKQFGIGPREGTGSLLKLNFSQGSGLYHGMVMVFALDGALLFAEEVEETIHLGEGAGIQLLFSMSSLVNLSDVRGSAVQHTWGESLLQDIPKGLNSQQNFDSGEHGVQLLVTPEFVGQQSLAIP</sequence>
<evidence type="ECO:0000313" key="2">
    <source>
        <dbReference type="Proteomes" id="UP001053296"/>
    </source>
</evidence>
<dbReference type="EMBL" id="AP024485">
    <property type="protein sequence ID" value="BCS88057.1"/>
    <property type="molecule type" value="Genomic_DNA"/>
</dbReference>
<evidence type="ECO:0008006" key="3">
    <source>
        <dbReference type="Google" id="ProtNLM"/>
    </source>
</evidence>
<proteinExistence type="predicted"/>
<evidence type="ECO:0000313" key="1">
    <source>
        <dbReference type="EMBL" id="BCS88057.1"/>
    </source>
</evidence>
<dbReference type="PROSITE" id="PS51257">
    <property type="entry name" value="PROKAR_LIPOPROTEIN"/>
    <property type="match status" value="1"/>
</dbReference>
<dbReference type="Proteomes" id="UP001053296">
    <property type="component" value="Chromosome"/>
</dbReference>
<protein>
    <recommendedName>
        <fullName evidence="3">Lipoprotein</fullName>
    </recommendedName>
</protein>